<gene>
    <name evidence="7" type="ORF">JM946_25255</name>
</gene>
<reference evidence="7 8" key="1">
    <citation type="journal article" date="2021" name="Int. J. Syst. Evol. Microbiol.">
        <title>Steroidobacter gossypii sp. nov., isolated from soil of cotton cropping field.</title>
        <authorList>
            <person name="Huang R."/>
            <person name="Yang S."/>
            <person name="Zhen C."/>
            <person name="Liu W."/>
        </authorList>
    </citation>
    <scope>NUCLEOTIDE SEQUENCE [LARGE SCALE GENOMIC DNA]</scope>
    <source>
        <strain evidence="7 8">S1-65</strain>
    </source>
</reference>
<sequence length="341" mass="37181">MFRLIVLAICLAAPALCWSHPSAVPHEEPGWTLTAEILVPLALSLFLYAYGGQRLFRRSNSGRSTVRRRGILFAVGWFTLAAAAVSPLHEAGESSFTLHMVEHELLMLLAAPLLVLSRPLETMLWAWPAPARKIIGRWVQSAPMRGTWKFLSGGITATVLQAAVLWLWHAPTLFELALATDGWHITQHLSFLISALLFWSAMFHNKQAHGGRALAVLCLFATSVVSGALGALMALSQSPWYPRYAQMGLAPFGLTPVEDQQLAGLLMWIPGGLVHAVAALILLGALLRDSADRAPETLQSEGPDAALLRFDTTVLQRFSGATPCARQDNHLRNTSSKSIRS</sequence>
<keyword evidence="5 6" id="KW-0472">Membrane</keyword>
<comment type="caution">
    <text evidence="7">The sequence shown here is derived from an EMBL/GenBank/DDBJ whole genome shotgun (WGS) entry which is preliminary data.</text>
</comment>
<keyword evidence="2" id="KW-1003">Cell membrane</keyword>
<evidence type="ECO:0000313" key="8">
    <source>
        <dbReference type="Proteomes" id="UP000661077"/>
    </source>
</evidence>
<dbReference type="Proteomes" id="UP000661077">
    <property type="component" value="Unassembled WGS sequence"/>
</dbReference>
<evidence type="ECO:0000313" key="7">
    <source>
        <dbReference type="EMBL" id="MBM0108053.1"/>
    </source>
</evidence>
<keyword evidence="4 6" id="KW-1133">Transmembrane helix</keyword>
<feature type="transmembrane region" description="Helical" evidence="6">
    <location>
        <begin position="213"/>
        <end position="235"/>
    </location>
</feature>
<dbReference type="RefSeq" id="WP_203170160.1">
    <property type="nucleotide sequence ID" value="NZ_JAEVLS010000006.1"/>
</dbReference>
<evidence type="ECO:0000256" key="2">
    <source>
        <dbReference type="ARBA" id="ARBA00022475"/>
    </source>
</evidence>
<feature type="transmembrane region" description="Helical" evidence="6">
    <location>
        <begin position="105"/>
        <end position="127"/>
    </location>
</feature>
<dbReference type="InterPro" id="IPR019108">
    <property type="entry name" value="Caa3_assmbl_CtaG-rel"/>
</dbReference>
<name>A0ABS1X498_9GAMM</name>
<feature type="transmembrane region" description="Helical" evidence="6">
    <location>
        <begin position="71"/>
        <end position="89"/>
    </location>
</feature>
<feature type="transmembrane region" description="Helical" evidence="6">
    <location>
        <begin position="29"/>
        <end position="50"/>
    </location>
</feature>
<feature type="transmembrane region" description="Helical" evidence="6">
    <location>
        <begin position="265"/>
        <end position="287"/>
    </location>
</feature>
<feature type="transmembrane region" description="Helical" evidence="6">
    <location>
        <begin position="182"/>
        <end position="201"/>
    </location>
</feature>
<dbReference type="Pfam" id="PF09678">
    <property type="entry name" value="Caa3_CtaG"/>
    <property type="match status" value="1"/>
</dbReference>
<comment type="subcellular location">
    <subcellularLocation>
        <location evidence="1">Cell membrane</location>
        <topology evidence="1">Multi-pass membrane protein</topology>
    </subcellularLocation>
</comment>
<accession>A0ABS1X498</accession>
<dbReference type="EMBL" id="JAEVLS010000006">
    <property type="protein sequence ID" value="MBM0108053.1"/>
    <property type="molecule type" value="Genomic_DNA"/>
</dbReference>
<proteinExistence type="predicted"/>
<feature type="transmembrane region" description="Helical" evidence="6">
    <location>
        <begin position="148"/>
        <end position="170"/>
    </location>
</feature>
<evidence type="ECO:0000256" key="3">
    <source>
        <dbReference type="ARBA" id="ARBA00022692"/>
    </source>
</evidence>
<keyword evidence="8" id="KW-1185">Reference proteome</keyword>
<evidence type="ECO:0000256" key="1">
    <source>
        <dbReference type="ARBA" id="ARBA00004651"/>
    </source>
</evidence>
<evidence type="ECO:0000256" key="5">
    <source>
        <dbReference type="ARBA" id="ARBA00023136"/>
    </source>
</evidence>
<evidence type="ECO:0000256" key="4">
    <source>
        <dbReference type="ARBA" id="ARBA00022989"/>
    </source>
</evidence>
<keyword evidence="3 6" id="KW-0812">Transmembrane</keyword>
<evidence type="ECO:0000256" key="6">
    <source>
        <dbReference type="SAM" id="Phobius"/>
    </source>
</evidence>
<organism evidence="7 8">
    <name type="scientific">Steroidobacter gossypii</name>
    <dbReference type="NCBI Taxonomy" id="2805490"/>
    <lineage>
        <taxon>Bacteria</taxon>
        <taxon>Pseudomonadati</taxon>
        <taxon>Pseudomonadota</taxon>
        <taxon>Gammaproteobacteria</taxon>
        <taxon>Steroidobacterales</taxon>
        <taxon>Steroidobacteraceae</taxon>
        <taxon>Steroidobacter</taxon>
    </lineage>
</organism>
<protein>
    <submittedName>
        <fullName evidence="7">Cytochrome c oxidase assembly protein</fullName>
    </submittedName>
</protein>